<organism evidence="1 2">
    <name type="scientific">Mucilaginibacter litoreus</name>
    <dbReference type="NCBI Taxonomy" id="1048221"/>
    <lineage>
        <taxon>Bacteria</taxon>
        <taxon>Pseudomonadati</taxon>
        <taxon>Bacteroidota</taxon>
        <taxon>Sphingobacteriia</taxon>
        <taxon>Sphingobacteriales</taxon>
        <taxon>Sphingobacteriaceae</taxon>
        <taxon>Mucilaginibacter</taxon>
    </lineage>
</organism>
<evidence type="ECO:0000313" key="1">
    <source>
        <dbReference type="EMBL" id="MFD0792170.1"/>
    </source>
</evidence>
<gene>
    <name evidence="1" type="ORF">ACFQZX_01000</name>
</gene>
<dbReference type="RefSeq" id="WP_377110878.1">
    <property type="nucleotide sequence ID" value="NZ_JBHTHZ010000001.1"/>
</dbReference>
<comment type="caution">
    <text evidence="1">The sequence shown here is derived from an EMBL/GenBank/DDBJ whole genome shotgun (WGS) entry which is preliminary data.</text>
</comment>
<dbReference type="EMBL" id="JBHTHZ010000001">
    <property type="protein sequence ID" value="MFD0792170.1"/>
    <property type="molecule type" value="Genomic_DNA"/>
</dbReference>
<dbReference type="Proteomes" id="UP001597010">
    <property type="component" value="Unassembled WGS sequence"/>
</dbReference>
<reference evidence="2" key="1">
    <citation type="journal article" date="2019" name="Int. J. Syst. Evol. Microbiol.">
        <title>The Global Catalogue of Microorganisms (GCM) 10K type strain sequencing project: providing services to taxonomists for standard genome sequencing and annotation.</title>
        <authorList>
            <consortium name="The Broad Institute Genomics Platform"/>
            <consortium name="The Broad Institute Genome Sequencing Center for Infectious Disease"/>
            <person name="Wu L."/>
            <person name="Ma J."/>
        </authorList>
    </citation>
    <scope>NUCLEOTIDE SEQUENCE [LARGE SCALE GENOMIC DNA]</scope>
    <source>
        <strain evidence="2">CCUG 61484</strain>
    </source>
</reference>
<evidence type="ECO:0000313" key="2">
    <source>
        <dbReference type="Proteomes" id="UP001597010"/>
    </source>
</evidence>
<sequence length="88" mass="10125">MTIGDEMMKVLNKTYAPMSFIETTFKRYDIAFKTDDAGRPILLFIGKANETGRIKGERFARRLVLDDSGNIVKDHWDNKGKQTDTYAF</sequence>
<proteinExistence type="predicted"/>
<accession>A0ABW3AMV8</accession>
<protein>
    <submittedName>
        <fullName evidence="1">Uncharacterized protein</fullName>
    </submittedName>
</protein>
<name>A0ABW3AMV8_9SPHI</name>
<keyword evidence="2" id="KW-1185">Reference proteome</keyword>